<evidence type="ECO:0000256" key="1">
    <source>
        <dbReference type="ARBA" id="ARBA00023125"/>
    </source>
</evidence>
<organism evidence="3 4">
    <name type="scientific">Glacieibacterium arshaanense</name>
    <dbReference type="NCBI Taxonomy" id="2511025"/>
    <lineage>
        <taxon>Bacteria</taxon>
        <taxon>Pseudomonadati</taxon>
        <taxon>Pseudomonadota</taxon>
        <taxon>Alphaproteobacteria</taxon>
        <taxon>Sphingomonadales</taxon>
        <taxon>Sphingosinicellaceae</taxon>
        <taxon>Glacieibacterium</taxon>
    </lineage>
</organism>
<comment type="caution">
    <text evidence="3">The sequence shown here is derived from an EMBL/GenBank/DDBJ whole genome shotgun (WGS) entry which is preliminary data.</text>
</comment>
<sequence>MNSAIPSSALPQAHAGTLRQFVRYAETTGLDLDACLDAEMAGWVKRAAELDTVPAHVVVDVLEVCAAVGERPDLGIAFAAWSNPRGFGPLSLLWDHCPTFGEVVRVASRYLHLENQALGAAVEREVDEVSLCHFTAVPARFGSRQFIEATLALDVHLARMMFGEHWAPLRLELDFAPPRIERFRRNFFACPIEYGALRNALVIRQEDMDRLQPNANPSMLAYLEAQLERMALSRPSGLVEQVEQAVLANLPGGTASLDHVAQVLTQSRRTLQRRLGEQGRSFADIVLAVRKRVAEDYFSSEPRPQLTELAYRLGFADATVAGRFLAAHLRPARAMRRRLAPGLRSFEAEAH</sequence>
<evidence type="ECO:0000259" key="2">
    <source>
        <dbReference type="PROSITE" id="PS01124"/>
    </source>
</evidence>
<reference evidence="3 4" key="1">
    <citation type="submission" date="2019-02" db="EMBL/GenBank/DDBJ databases">
        <title>Polymorphobacter sp. isolated from the lake at the Tibet of China.</title>
        <authorList>
            <person name="Li A."/>
        </authorList>
    </citation>
    <scope>NUCLEOTIDE SEQUENCE [LARGE SCALE GENOMIC DNA]</scope>
    <source>
        <strain evidence="3 4">DJ1R-1</strain>
    </source>
</reference>
<protein>
    <submittedName>
        <fullName evidence="3">AraC family transcriptional regulator</fullName>
    </submittedName>
</protein>
<dbReference type="InterPro" id="IPR032687">
    <property type="entry name" value="AraC-type_N"/>
</dbReference>
<evidence type="ECO:0000313" key="3">
    <source>
        <dbReference type="EMBL" id="TFU05501.1"/>
    </source>
</evidence>
<dbReference type="Gene3D" id="1.10.10.60">
    <property type="entry name" value="Homeodomain-like"/>
    <property type="match status" value="1"/>
</dbReference>
<dbReference type="Pfam" id="PF12625">
    <property type="entry name" value="Arabinose_bd"/>
    <property type="match status" value="1"/>
</dbReference>
<dbReference type="Proteomes" id="UP000297737">
    <property type="component" value="Unassembled WGS sequence"/>
</dbReference>
<dbReference type="AlphaFoldDB" id="A0A4Y9EPH2"/>
<proteinExistence type="predicted"/>
<accession>A0A4Y9EPH2</accession>
<name>A0A4Y9EPH2_9SPHN</name>
<dbReference type="PANTHER" id="PTHR47894:SF4">
    <property type="entry name" value="HTH-TYPE TRANSCRIPTIONAL REGULATOR GADX"/>
    <property type="match status" value="1"/>
</dbReference>
<feature type="domain" description="HTH araC/xylS-type" evidence="2">
    <location>
        <begin position="240"/>
        <end position="319"/>
    </location>
</feature>
<gene>
    <name evidence="3" type="ORF">EUV02_00135</name>
</gene>
<dbReference type="EMBL" id="SIHO01000001">
    <property type="protein sequence ID" value="TFU05501.1"/>
    <property type="molecule type" value="Genomic_DNA"/>
</dbReference>
<dbReference type="PROSITE" id="PS01124">
    <property type="entry name" value="HTH_ARAC_FAMILY_2"/>
    <property type="match status" value="1"/>
</dbReference>
<dbReference type="OrthoDB" id="9805730at2"/>
<dbReference type="GO" id="GO:0000976">
    <property type="term" value="F:transcription cis-regulatory region binding"/>
    <property type="evidence" value="ECO:0007669"/>
    <property type="project" value="TreeGrafter"/>
</dbReference>
<dbReference type="GO" id="GO:0005829">
    <property type="term" value="C:cytosol"/>
    <property type="evidence" value="ECO:0007669"/>
    <property type="project" value="TreeGrafter"/>
</dbReference>
<dbReference type="RefSeq" id="WP_135244226.1">
    <property type="nucleotide sequence ID" value="NZ_SIHO01000001.1"/>
</dbReference>
<keyword evidence="1" id="KW-0238">DNA-binding</keyword>
<dbReference type="GO" id="GO:0003700">
    <property type="term" value="F:DNA-binding transcription factor activity"/>
    <property type="evidence" value="ECO:0007669"/>
    <property type="project" value="InterPro"/>
</dbReference>
<dbReference type="InterPro" id="IPR018060">
    <property type="entry name" value="HTH_AraC"/>
</dbReference>
<evidence type="ECO:0000313" key="4">
    <source>
        <dbReference type="Proteomes" id="UP000297737"/>
    </source>
</evidence>
<dbReference type="PANTHER" id="PTHR47894">
    <property type="entry name" value="HTH-TYPE TRANSCRIPTIONAL REGULATOR GADX"/>
    <property type="match status" value="1"/>
</dbReference>
<keyword evidence="4" id="KW-1185">Reference proteome</keyword>